<evidence type="ECO:0000313" key="2">
    <source>
        <dbReference type="Proteomes" id="UP001060085"/>
    </source>
</evidence>
<gene>
    <name evidence="1" type="ORF">M9H77_02056</name>
</gene>
<protein>
    <submittedName>
        <fullName evidence="1">Uncharacterized protein</fullName>
    </submittedName>
</protein>
<accession>A0ACC0C7G4</accession>
<reference evidence="2" key="1">
    <citation type="journal article" date="2023" name="Nat. Plants">
        <title>Single-cell RNA sequencing provides a high-resolution roadmap for understanding the multicellular compartmentation of specialized metabolism.</title>
        <authorList>
            <person name="Sun S."/>
            <person name="Shen X."/>
            <person name="Li Y."/>
            <person name="Li Y."/>
            <person name="Wang S."/>
            <person name="Li R."/>
            <person name="Zhang H."/>
            <person name="Shen G."/>
            <person name="Guo B."/>
            <person name="Wei J."/>
            <person name="Xu J."/>
            <person name="St-Pierre B."/>
            <person name="Chen S."/>
            <person name="Sun C."/>
        </authorList>
    </citation>
    <scope>NUCLEOTIDE SEQUENCE [LARGE SCALE GENOMIC DNA]</scope>
</reference>
<organism evidence="1 2">
    <name type="scientific">Catharanthus roseus</name>
    <name type="common">Madagascar periwinkle</name>
    <name type="synonym">Vinca rosea</name>
    <dbReference type="NCBI Taxonomy" id="4058"/>
    <lineage>
        <taxon>Eukaryota</taxon>
        <taxon>Viridiplantae</taxon>
        <taxon>Streptophyta</taxon>
        <taxon>Embryophyta</taxon>
        <taxon>Tracheophyta</taxon>
        <taxon>Spermatophyta</taxon>
        <taxon>Magnoliopsida</taxon>
        <taxon>eudicotyledons</taxon>
        <taxon>Gunneridae</taxon>
        <taxon>Pentapetalae</taxon>
        <taxon>asterids</taxon>
        <taxon>lamiids</taxon>
        <taxon>Gentianales</taxon>
        <taxon>Apocynaceae</taxon>
        <taxon>Rauvolfioideae</taxon>
        <taxon>Vinceae</taxon>
        <taxon>Catharanthinae</taxon>
        <taxon>Catharanthus</taxon>
    </lineage>
</organism>
<sequence>MIGRLVAKQPNTLSSPINKGLPKVERSFRRHLSSRQVKSSLSRSSSQKLSNKSLLIEESSSSSAIHHLTSKFVRFEKKLPSPQVNTLTKRRIGRFSYRLGISKRFWALSQKEVQNTLAATKESSLTKKDDESSSTGSDNKVYYENPVYKSSMAEDSTASSISLVMVTRTLSTKEQLENLTRLVEGLVKQTKSKKFDAVKVGVDGSIISIKECQALVEIAPTNEEPTVAAGRPGAPFEPVKALKTPLKSFIRPIEDAKMEGSKTVKILDTSSKDFDKLRTSCTRDGFDPNTYKLPSKMRYNSKSQSLENGNTIGLGYKCKSPICL</sequence>
<name>A0ACC0C7G4_CATRO</name>
<proteinExistence type="predicted"/>
<comment type="caution">
    <text evidence="1">The sequence shown here is derived from an EMBL/GenBank/DDBJ whole genome shotgun (WGS) entry which is preliminary data.</text>
</comment>
<evidence type="ECO:0000313" key="1">
    <source>
        <dbReference type="EMBL" id="KAI5680829.1"/>
    </source>
</evidence>
<keyword evidence="2" id="KW-1185">Reference proteome</keyword>
<dbReference type="EMBL" id="CM044701">
    <property type="protein sequence ID" value="KAI5680829.1"/>
    <property type="molecule type" value="Genomic_DNA"/>
</dbReference>
<dbReference type="Proteomes" id="UP001060085">
    <property type="component" value="Linkage Group LG01"/>
</dbReference>